<name>A0ABM4AU35_VANTA</name>
<evidence type="ECO:0000256" key="1">
    <source>
        <dbReference type="ARBA" id="ARBA00004613"/>
    </source>
</evidence>
<sequence length="484" mass="56369">MLLIILILLDLTASEVDDQTYCALRYRRLCQGKRQHVACHFSSPGPGPSCQNYTKMEFKSDLKHFVIHYINRRRQRIAAGNERVRGGAHLPRPEIMMLVGWDRELAFLAQRLADQCEFVHDYCRATVRFPYAGQSVGEVRWRRSSDSDKLSTQRVIRRVLDAWWGERRRVQIQQLVAPFRLNPKGSVWGHFSQLAVWTLRAVGCGAVRHGFDYTRMLLVCDFSHTNMLGQRTLNPGPLAPCPIHTIRRPRTAYPLLCAPVKRQISSENDYYEIKEKYKDDYDDDFENERVVTTVQSEDTSRVEIVKTAATNKYLRTTVLQDNGSMNFNTGISYLGTLEEPSTRVLEKLQHELESKNSEKQLVPMSKYQEWVTKRNYFGRVREDQESVTNTLNTFVADEDEEPSHVYYTKFTTKLNFGTKQSRQRWRQTRLRPQRPGVNALIKRPPEKSLRGPSVCYLKLDQDDVDQLYRDTGFKVNWRNQSSSL</sequence>
<dbReference type="Proteomes" id="UP001652626">
    <property type="component" value="Chromosome 24"/>
</dbReference>
<organism evidence="4 5">
    <name type="scientific">Vanessa tameamea</name>
    <name type="common">Kamehameha butterfly</name>
    <dbReference type="NCBI Taxonomy" id="334116"/>
    <lineage>
        <taxon>Eukaryota</taxon>
        <taxon>Metazoa</taxon>
        <taxon>Ecdysozoa</taxon>
        <taxon>Arthropoda</taxon>
        <taxon>Hexapoda</taxon>
        <taxon>Insecta</taxon>
        <taxon>Pterygota</taxon>
        <taxon>Neoptera</taxon>
        <taxon>Endopterygota</taxon>
        <taxon>Lepidoptera</taxon>
        <taxon>Glossata</taxon>
        <taxon>Ditrysia</taxon>
        <taxon>Papilionoidea</taxon>
        <taxon>Nymphalidae</taxon>
        <taxon>Nymphalinae</taxon>
        <taxon>Vanessa</taxon>
    </lineage>
</organism>
<evidence type="ECO:0000256" key="2">
    <source>
        <dbReference type="ARBA" id="ARBA00022525"/>
    </source>
</evidence>
<dbReference type="InterPro" id="IPR001283">
    <property type="entry name" value="CRISP-related"/>
</dbReference>
<evidence type="ECO:0000313" key="4">
    <source>
        <dbReference type="Proteomes" id="UP001652626"/>
    </source>
</evidence>
<proteinExistence type="predicted"/>
<keyword evidence="2" id="KW-0964">Secreted</keyword>
<keyword evidence="4" id="KW-1185">Reference proteome</keyword>
<dbReference type="Pfam" id="PF00188">
    <property type="entry name" value="CAP"/>
    <property type="match status" value="1"/>
</dbReference>
<dbReference type="SMART" id="SM00198">
    <property type="entry name" value="SCP"/>
    <property type="match status" value="1"/>
</dbReference>
<reference evidence="5" key="1">
    <citation type="submission" date="2025-08" db="UniProtKB">
        <authorList>
            <consortium name="RefSeq"/>
        </authorList>
    </citation>
    <scope>IDENTIFICATION</scope>
    <source>
        <tissue evidence="5">Whole body</tissue>
    </source>
</reference>
<evidence type="ECO:0000313" key="5">
    <source>
        <dbReference type="RefSeq" id="XP_064074803.1"/>
    </source>
</evidence>
<dbReference type="InterPro" id="IPR035940">
    <property type="entry name" value="CAP_sf"/>
</dbReference>
<feature type="domain" description="SCP" evidence="3">
    <location>
        <begin position="60"/>
        <end position="229"/>
    </location>
</feature>
<evidence type="ECO:0000259" key="3">
    <source>
        <dbReference type="SMART" id="SM00198"/>
    </source>
</evidence>
<accession>A0ABM4AU35</accession>
<dbReference type="Gene3D" id="3.40.33.10">
    <property type="entry name" value="CAP"/>
    <property type="match status" value="1"/>
</dbReference>
<dbReference type="GeneID" id="113396006"/>
<dbReference type="InterPro" id="IPR014044">
    <property type="entry name" value="CAP_dom"/>
</dbReference>
<comment type="subcellular location">
    <subcellularLocation>
        <location evidence="1">Secreted</location>
    </subcellularLocation>
</comment>
<dbReference type="RefSeq" id="XP_064074803.1">
    <property type="nucleotide sequence ID" value="XM_064218733.1"/>
</dbReference>
<dbReference type="SUPFAM" id="SSF55797">
    <property type="entry name" value="PR-1-like"/>
    <property type="match status" value="1"/>
</dbReference>
<dbReference type="PANTHER" id="PTHR10334">
    <property type="entry name" value="CYSTEINE-RICH SECRETORY PROTEIN-RELATED"/>
    <property type="match status" value="1"/>
</dbReference>
<gene>
    <name evidence="5" type="primary">LOC113396006</name>
</gene>
<dbReference type="CDD" id="cd05380">
    <property type="entry name" value="CAP_euk"/>
    <property type="match status" value="1"/>
</dbReference>
<protein>
    <submittedName>
        <fullName evidence="5">Cysteine-rich venom protein-like</fullName>
    </submittedName>
</protein>